<dbReference type="InterPro" id="IPR001789">
    <property type="entry name" value="Sig_transdc_resp-reg_receiver"/>
</dbReference>
<evidence type="ECO:0000259" key="6">
    <source>
        <dbReference type="PROSITE" id="PS50110"/>
    </source>
</evidence>
<evidence type="ECO:0000313" key="8">
    <source>
        <dbReference type="EMBL" id="MBO1305220.1"/>
    </source>
</evidence>
<organism evidence="8 9">
    <name type="scientific">Candidatus Enterococcus moelleringii</name>
    <dbReference type="NCBI Taxonomy" id="2815325"/>
    <lineage>
        <taxon>Bacteria</taxon>
        <taxon>Bacillati</taxon>
        <taxon>Bacillota</taxon>
        <taxon>Bacilli</taxon>
        <taxon>Lactobacillales</taxon>
        <taxon>Enterococcaceae</taxon>
        <taxon>Enterococcus</taxon>
    </lineage>
</organism>
<evidence type="ECO:0000256" key="2">
    <source>
        <dbReference type="ARBA" id="ARBA00023012"/>
    </source>
</evidence>
<evidence type="ECO:0000256" key="3">
    <source>
        <dbReference type="ARBA" id="ARBA00023159"/>
    </source>
</evidence>
<dbReference type="PANTHER" id="PTHR37299">
    <property type="entry name" value="TRANSCRIPTIONAL REGULATOR-RELATED"/>
    <property type="match status" value="1"/>
</dbReference>
<dbReference type="SUPFAM" id="SSF52172">
    <property type="entry name" value="CheY-like"/>
    <property type="match status" value="1"/>
</dbReference>
<evidence type="ECO:0000313" key="9">
    <source>
        <dbReference type="Proteomes" id="UP000664601"/>
    </source>
</evidence>
<protein>
    <submittedName>
        <fullName evidence="8">Response regulator transcription factor</fullName>
    </submittedName>
</protein>
<proteinExistence type="predicted"/>
<keyword evidence="1" id="KW-0963">Cytoplasm</keyword>
<dbReference type="SMART" id="SM00850">
    <property type="entry name" value="LytTR"/>
    <property type="match status" value="1"/>
</dbReference>
<dbReference type="Proteomes" id="UP000664601">
    <property type="component" value="Unassembled WGS sequence"/>
</dbReference>
<name>A0ABS3L802_9ENTE</name>
<accession>A0ABS3L802</accession>
<feature type="domain" description="HTH LytTR-type" evidence="7">
    <location>
        <begin position="158"/>
        <end position="259"/>
    </location>
</feature>
<comment type="caution">
    <text evidence="8">The sequence shown here is derived from an EMBL/GenBank/DDBJ whole genome shotgun (WGS) entry which is preliminary data.</text>
</comment>
<dbReference type="Gene3D" id="2.40.50.1020">
    <property type="entry name" value="LytTr DNA-binding domain"/>
    <property type="match status" value="1"/>
</dbReference>
<comment type="function">
    <text evidence="4">Required for high-level post-exponential phase expression of a series of secreted proteins.</text>
</comment>
<dbReference type="EMBL" id="JAFREM010000004">
    <property type="protein sequence ID" value="MBO1305220.1"/>
    <property type="molecule type" value="Genomic_DNA"/>
</dbReference>
<keyword evidence="9" id="KW-1185">Reference proteome</keyword>
<dbReference type="PROSITE" id="PS50930">
    <property type="entry name" value="HTH_LYTTR"/>
    <property type="match status" value="1"/>
</dbReference>
<dbReference type="PANTHER" id="PTHR37299:SF3">
    <property type="entry name" value="STAGE 0 SPORULATION PROTEIN A HOMOLOG"/>
    <property type="match status" value="1"/>
</dbReference>
<sequence length="262" mass="30946">MLKLDKLLMESGWSMVPIYICDDVKETREYLEKIISNLIMINAYDMEIVLVTGDPLEVLEHRQSHTMRAVYFFDVDLKHDTYNGFSLAKEIRELDTRGFLIFVTTHEELIFETFKYRLEAMSYLYKDVPEKLNEQLMECLQEIHHLLTKEVGDNQRYYTVKVADASYQLPLESILFFETVGAHRVVLHSETRLLEFRGELKKIEQELSEDFIKIHRSYLVQKSKIQQIHYSDNTVIMENGSVCLMSRGGRKLLKELFEENAR</sequence>
<dbReference type="Pfam" id="PF00072">
    <property type="entry name" value="Response_reg"/>
    <property type="match status" value="1"/>
</dbReference>
<keyword evidence="3" id="KW-0010">Activator</keyword>
<dbReference type="InterPro" id="IPR007492">
    <property type="entry name" value="LytTR_DNA-bd_dom"/>
</dbReference>
<dbReference type="InterPro" id="IPR046947">
    <property type="entry name" value="LytR-like"/>
</dbReference>
<dbReference type="PROSITE" id="PS50110">
    <property type="entry name" value="RESPONSE_REGULATORY"/>
    <property type="match status" value="1"/>
</dbReference>
<dbReference type="SMART" id="SM00448">
    <property type="entry name" value="REC"/>
    <property type="match status" value="1"/>
</dbReference>
<dbReference type="InterPro" id="IPR011006">
    <property type="entry name" value="CheY-like_superfamily"/>
</dbReference>
<evidence type="ECO:0000256" key="4">
    <source>
        <dbReference type="ARBA" id="ARBA00037164"/>
    </source>
</evidence>
<keyword evidence="2" id="KW-0902">Two-component regulatory system</keyword>
<reference evidence="8 9" key="1">
    <citation type="submission" date="2021-03" db="EMBL/GenBank/DDBJ databases">
        <title>Enterococcal diversity collection.</title>
        <authorList>
            <person name="Gilmore M.S."/>
            <person name="Schwartzman J."/>
            <person name="Van Tyne D."/>
            <person name="Martin M."/>
            <person name="Earl A.M."/>
            <person name="Manson A.L."/>
            <person name="Straub T."/>
            <person name="Salamzade R."/>
            <person name="Saavedra J."/>
            <person name="Lebreton F."/>
            <person name="Prichula J."/>
            <person name="Schaufler K."/>
            <person name="Gaca A."/>
            <person name="Sgardioli B."/>
            <person name="Wagenaar J."/>
            <person name="Strong T."/>
        </authorList>
    </citation>
    <scope>NUCLEOTIDE SEQUENCE [LARGE SCALE GENOMIC DNA]</scope>
    <source>
        <strain evidence="8 9">669A</strain>
    </source>
</reference>
<dbReference type="RefSeq" id="WP_207672150.1">
    <property type="nucleotide sequence ID" value="NZ_JAFREM010000004.1"/>
</dbReference>
<gene>
    <name evidence="8" type="ORF">JZO70_03540</name>
</gene>
<evidence type="ECO:0000259" key="7">
    <source>
        <dbReference type="PROSITE" id="PS50930"/>
    </source>
</evidence>
<dbReference type="Pfam" id="PF04397">
    <property type="entry name" value="LytTR"/>
    <property type="match status" value="1"/>
</dbReference>
<evidence type="ECO:0000256" key="1">
    <source>
        <dbReference type="ARBA" id="ARBA00022490"/>
    </source>
</evidence>
<keyword evidence="5" id="KW-0597">Phosphoprotein</keyword>
<feature type="modified residue" description="4-aspartylphosphate" evidence="5">
    <location>
        <position position="74"/>
    </location>
</feature>
<dbReference type="Gene3D" id="3.40.50.2300">
    <property type="match status" value="1"/>
</dbReference>
<evidence type="ECO:0000256" key="5">
    <source>
        <dbReference type="PROSITE-ProRule" id="PRU00169"/>
    </source>
</evidence>
<feature type="domain" description="Response regulatory" evidence="6">
    <location>
        <begin position="17"/>
        <end position="141"/>
    </location>
</feature>